<evidence type="ECO:0000313" key="2">
    <source>
        <dbReference type="Proteomes" id="UP000199532"/>
    </source>
</evidence>
<reference evidence="1 2" key="1">
    <citation type="submission" date="2016-10" db="EMBL/GenBank/DDBJ databases">
        <authorList>
            <person name="de Groot N.N."/>
        </authorList>
    </citation>
    <scope>NUCLEOTIDE SEQUENCE [LARGE SCALE GENOMIC DNA]</scope>
    <source>
        <strain evidence="1 2">DSM 19938</strain>
    </source>
</reference>
<protein>
    <recommendedName>
        <fullName evidence="3">Lipocalin-like domain-containing protein</fullName>
    </recommendedName>
</protein>
<evidence type="ECO:0008006" key="3">
    <source>
        <dbReference type="Google" id="ProtNLM"/>
    </source>
</evidence>
<dbReference type="OrthoDB" id="953349at2"/>
<gene>
    <name evidence="1" type="ORF">SAMN04487995_0690</name>
</gene>
<proteinExistence type="predicted"/>
<dbReference type="EMBL" id="FNXY01000001">
    <property type="protein sequence ID" value="SEI43381.1"/>
    <property type="molecule type" value="Genomic_DNA"/>
</dbReference>
<dbReference type="Proteomes" id="UP000199532">
    <property type="component" value="Unassembled WGS sequence"/>
</dbReference>
<keyword evidence="2" id="KW-1185">Reference proteome</keyword>
<name>A0A1H6QI58_9BACT</name>
<evidence type="ECO:0000313" key="1">
    <source>
        <dbReference type="EMBL" id="SEI43381.1"/>
    </source>
</evidence>
<sequence>MKSVFAIFILGLLLLNCKDKESEPLPAIKDIYGTWRLEAYERTANGEKTWELVPVSEQPYEITFRFDGVILNDKGLPACCTPDSYKLNGVLFKIEPKEKLEQNPQCNLVDCISSKWEIEQNDDELIISLIDTSPVRRSRYVRQ</sequence>
<organism evidence="1 2">
    <name type="scientific">Dyadobacter koreensis</name>
    <dbReference type="NCBI Taxonomy" id="408657"/>
    <lineage>
        <taxon>Bacteria</taxon>
        <taxon>Pseudomonadati</taxon>
        <taxon>Bacteroidota</taxon>
        <taxon>Cytophagia</taxon>
        <taxon>Cytophagales</taxon>
        <taxon>Spirosomataceae</taxon>
        <taxon>Dyadobacter</taxon>
    </lineage>
</organism>
<dbReference type="AlphaFoldDB" id="A0A1H6QI58"/>
<dbReference type="RefSeq" id="WP_090331928.1">
    <property type="nucleotide sequence ID" value="NZ_FNXY01000001.1"/>
</dbReference>
<accession>A0A1H6QI58</accession>